<protein>
    <submittedName>
        <fullName evidence="1">Uncharacterized protein</fullName>
    </submittedName>
</protein>
<dbReference type="Proteomes" id="UP000193827">
    <property type="component" value="Unassembled WGS sequence"/>
</dbReference>
<dbReference type="EMBL" id="FWFL01000010">
    <property type="protein sequence ID" value="SLN62969.1"/>
    <property type="molecule type" value="Genomic_DNA"/>
</dbReference>
<keyword evidence="2" id="KW-1185">Reference proteome</keyword>
<proteinExistence type="predicted"/>
<gene>
    <name evidence="1" type="ORF">PEL8287_03453</name>
</gene>
<evidence type="ECO:0000313" key="2">
    <source>
        <dbReference type="Proteomes" id="UP000193827"/>
    </source>
</evidence>
<name>A0A1Y5TG66_9RHOB</name>
<sequence>MVPNVTQFSALQTWIDSIRERIRPSFSGSSTSEETWEATRNRRQFIHEMLNRNPDAFRSDLDVQSMLQTYPGQF</sequence>
<organism evidence="1 2">
    <name type="scientific">Roseovarius litorisediminis</name>
    <dbReference type="NCBI Taxonomy" id="1312363"/>
    <lineage>
        <taxon>Bacteria</taxon>
        <taxon>Pseudomonadati</taxon>
        <taxon>Pseudomonadota</taxon>
        <taxon>Alphaproteobacteria</taxon>
        <taxon>Rhodobacterales</taxon>
        <taxon>Roseobacteraceae</taxon>
        <taxon>Roseovarius</taxon>
    </lineage>
</organism>
<reference evidence="1 2" key="1">
    <citation type="submission" date="2017-03" db="EMBL/GenBank/DDBJ databases">
        <authorList>
            <person name="Afonso C.L."/>
            <person name="Miller P.J."/>
            <person name="Scott M.A."/>
            <person name="Spackman E."/>
            <person name="Goraichik I."/>
            <person name="Dimitrov K.M."/>
            <person name="Suarez D.L."/>
            <person name="Swayne D.E."/>
        </authorList>
    </citation>
    <scope>NUCLEOTIDE SEQUENCE [LARGE SCALE GENOMIC DNA]</scope>
    <source>
        <strain evidence="1 2">CECT 8287</strain>
    </source>
</reference>
<evidence type="ECO:0000313" key="1">
    <source>
        <dbReference type="EMBL" id="SLN62969.1"/>
    </source>
</evidence>
<accession>A0A1Y5TG66</accession>
<dbReference type="AlphaFoldDB" id="A0A1Y5TG66"/>